<dbReference type="InterPro" id="IPR006447">
    <property type="entry name" value="Myb_dom_plants"/>
</dbReference>
<dbReference type="GO" id="GO:0005634">
    <property type="term" value="C:nucleus"/>
    <property type="evidence" value="ECO:0007669"/>
    <property type="project" value="UniProtKB-SubCell"/>
</dbReference>
<sequence>MGSVSAGIVLDLKLCAARTVGGFLKEAAAALDTGDCRMEKLEQCLRSLEEESKKIEAFKRELPLCMLILADVIDGLKKERERCRGEKIVHAFEEFIPIRSECEEGGVKQEVDCKDKMNWMSSAQLWSDNSSEEKNDDERKIAEERKRSQDRREEEENLFLESKSREDPVVPFKGISTPAMKSKEEAVPRVVVPDLSLVSPAVKNASCSVSAVAEDYFGGGLGQSAGRVPVSAPAAVGAHLSLQVQQQLQPSRKARRCWSQELHRKFVQALQQLGGAQVATPKQIRDLMKVDGLTNDEVKSHLQKYRLHTRKAPNASAAADRPHVVLGSLWVPPEDYTTSPKDGLSQSGSPLSPLQLAGANRAISATAGDSCEEEDEKSETYNWR</sequence>
<feature type="compositionally biased region" description="Low complexity" evidence="7">
    <location>
        <begin position="343"/>
        <end position="356"/>
    </location>
</feature>
<dbReference type="FunFam" id="1.10.10.60:FF:000002">
    <property type="entry name" value="Myb family transcription factor"/>
    <property type="match status" value="1"/>
</dbReference>
<feature type="region of interest" description="Disordered" evidence="7">
    <location>
        <begin position="337"/>
        <end position="384"/>
    </location>
</feature>
<evidence type="ECO:0000256" key="2">
    <source>
        <dbReference type="ARBA" id="ARBA00023015"/>
    </source>
</evidence>
<feature type="region of interest" description="Disordered" evidence="7">
    <location>
        <begin position="124"/>
        <end position="159"/>
    </location>
</feature>
<dbReference type="EMBL" id="CP136890">
    <property type="protein sequence ID" value="WOK91662.1"/>
    <property type="molecule type" value="Genomic_DNA"/>
</dbReference>
<evidence type="ECO:0000313" key="9">
    <source>
        <dbReference type="EMBL" id="WOK91662.1"/>
    </source>
</evidence>
<feature type="domain" description="HTH myb-type" evidence="8">
    <location>
        <begin position="252"/>
        <end position="310"/>
    </location>
</feature>
<proteinExistence type="predicted"/>
<evidence type="ECO:0000256" key="4">
    <source>
        <dbReference type="ARBA" id="ARBA00023163"/>
    </source>
</evidence>
<keyword evidence="3" id="KW-0238">DNA-binding</keyword>
<keyword evidence="2" id="KW-0805">Transcription regulation</keyword>
<dbReference type="GO" id="GO:0003700">
    <property type="term" value="F:DNA-binding transcription factor activity"/>
    <property type="evidence" value="ECO:0007669"/>
    <property type="project" value="InterPro"/>
</dbReference>
<dbReference type="Proteomes" id="UP001327560">
    <property type="component" value="Chromosome 1"/>
</dbReference>
<feature type="compositionally biased region" description="Basic and acidic residues" evidence="7">
    <location>
        <begin position="131"/>
        <end position="154"/>
    </location>
</feature>
<dbReference type="Pfam" id="PF00249">
    <property type="entry name" value="Myb_DNA-binding"/>
    <property type="match status" value="1"/>
</dbReference>
<dbReference type="InterPro" id="IPR058673">
    <property type="entry name" value="HHO5-like_N"/>
</dbReference>
<evidence type="ECO:0000256" key="3">
    <source>
        <dbReference type="ARBA" id="ARBA00023125"/>
    </source>
</evidence>
<keyword evidence="4" id="KW-0804">Transcription</keyword>
<dbReference type="InterPro" id="IPR009057">
    <property type="entry name" value="Homeodomain-like_sf"/>
</dbReference>
<evidence type="ECO:0000256" key="7">
    <source>
        <dbReference type="SAM" id="MobiDB-lite"/>
    </source>
</evidence>
<dbReference type="SUPFAM" id="SSF46689">
    <property type="entry name" value="Homeodomain-like"/>
    <property type="match status" value="1"/>
</dbReference>
<dbReference type="PANTHER" id="PTHR31003">
    <property type="entry name" value="MYB FAMILY TRANSCRIPTION FACTOR"/>
    <property type="match status" value="1"/>
</dbReference>
<evidence type="ECO:0000259" key="8">
    <source>
        <dbReference type="PROSITE" id="PS51294"/>
    </source>
</evidence>
<reference evidence="9 10" key="1">
    <citation type="submission" date="2023-10" db="EMBL/GenBank/DDBJ databases">
        <title>Chromosome-scale genome assembly provides insights into flower coloration mechanisms of Canna indica.</title>
        <authorList>
            <person name="Li C."/>
        </authorList>
    </citation>
    <scope>NUCLEOTIDE SEQUENCE [LARGE SCALE GENOMIC DNA]</scope>
    <source>
        <tissue evidence="9">Flower</tissue>
    </source>
</reference>
<dbReference type="AlphaFoldDB" id="A0AAQ3JL62"/>
<dbReference type="Gene3D" id="1.10.10.60">
    <property type="entry name" value="Homeodomain-like"/>
    <property type="match status" value="1"/>
</dbReference>
<gene>
    <name evidence="9" type="ORF">Cni_G00353</name>
</gene>
<dbReference type="InterPro" id="IPR001005">
    <property type="entry name" value="SANT/Myb"/>
</dbReference>
<evidence type="ECO:0000256" key="1">
    <source>
        <dbReference type="ARBA" id="ARBA00004123"/>
    </source>
</evidence>
<keyword evidence="6" id="KW-0175">Coiled coil</keyword>
<protein>
    <recommendedName>
        <fullName evidence="8">HTH myb-type domain-containing protein</fullName>
    </recommendedName>
</protein>
<dbReference type="InterPro" id="IPR044787">
    <property type="entry name" value="HHO5-like"/>
</dbReference>
<evidence type="ECO:0000256" key="6">
    <source>
        <dbReference type="SAM" id="Coils"/>
    </source>
</evidence>
<evidence type="ECO:0000256" key="5">
    <source>
        <dbReference type="ARBA" id="ARBA00023242"/>
    </source>
</evidence>
<dbReference type="NCBIfam" id="TIGR01557">
    <property type="entry name" value="myb_SHAQKYF"/>
    <property type="match status" value="1"/>
</dbReference>
<accession>A0AAQ3JL62</accession>
<dbReference type="InterPro" id="IPR017930">
    <property type="entry name" value="Myb_dom"/>
</dbReference>
<keyword evidence="5" id="KW-0539">Nucleus</keyword>
<dbReference type="GO" id="GO:0003677">
    <property type="term" value="F:DNA binding"/>
    <property type="evidence" value="ECO:0007669"/>
    <property type="project" value="UniProtKB-KW"/>
</dbReference>
<feature type="coiled-coil region" evidence="6">
    <location>
        <begin position="31"/>
        <end position="61"/>
    </location>
</feature>
<organism evidence="9 10">
    <name type="scientific">Canna indica</name>
    <name type="common">Indian-shot</name>
    <dbReference type="NCBI Taxonomy" id="4628"/>
    <lineage>
        <taxon>Eukaryota</taxon>
        <taxon>Viridiplantae</taxon>
        <taxon>Streptophyta</taxon>
        <taxon>Embryophyta</taxon>
        <taxon>Tracheophyta</taxon>
        <taxon>Spermatophyta</taxon>
        <taxon>Magnoliopsida</taxon>
        <taxon>Liliopsida</taxon>
        <taxon>Zingiberales</taxon>
        <taxon>Cannaceae</taxon>
        <taxon>Canna</taxon>
    </lineage>
</organism>
<comment type="subcellular location">
    <subcellularLocation>
        <location evidence="1">Nucleus</location>
    </subcellularLocation>
</comment>
<dbReference type="PANTHER" id="PTHR31003:SF3">
    <property type="entry name" value="HOMEODOMAIN-LIKE SUPERFAMILY PROTEIN-RELATED"/>
    <property type="match status" value="1"/>
</dbReference>
<keyword evidence="10" id="KW-1185">Reference proteome</keyword>
<name>A0AAQ3JL62_9LILI</name>
<dbReference type="Pfam" id="PF26575">
    <property type="entry name" value="HHO5_N"/>
    <property type="match status" value="1"/>
</dbReference>
<dbReference type="PROSITE" id="PS51294">
    <property type="entry name" value="HTH_MYB"/>
    <property type="match status" value="1"/>
</dbReference>
<evidence type="ECO:0000313" key="10">
    <source>
        <dbReference type="Proteomes" id="UP001327560"/>
    </source>
</evidence>